<feature type="compositionally biased region" description="Polar residues" evidence="2">
    <location>
        <begin position="758"/>
        <end position="769"/>
    </location>
</feature>
<dbReference type="InterPro" id="IPR030381">
    <property type="entry name" value="G_DYNAMIN_dom"/>
</dbReference>
<dbReference type="Gene3D" id="3.40.50.300">
    <property type="entry name" value="P-loop containing nucleotide triphosphate hydrolases"/>
    <property type="match status" value="1"/>
</dbReference>
<feature type="compositionally biased region" description="Polar residues" evidence="2">
    <location>
        <begin position="578"/>
        <end position="588"/>
    </location>
</feature>
<organism evidence="6">
    <name type="scientific">Zea mays</name>
    <name type="common">Maize</name>
    <dbReference type="NCBI Taxonomy" id="4577"/>
    <lineage>
        <taxon>Eukaryota</taxon>
        <taxon>Viridiplantae</taxon>
        <taxon>Streptophyta</taxon>
        <taxon>Embryophyta</taxon>
        <taxon>Tracheophyta</taxon>
        <taxon>Spermatophyta</taxon>
        <taxon>Magnoliopsida</taxon>
        <taxon>Liliopsida</taxon>
        <taxon>Poales</taxon>
        <taxon>Poaceae</taxon>
        <taxon>PACMAD clade</taxon>
        <taxon>Panicoideae</taxon>
        <taxon>Andropogonodae</taxon>
        <taxon>Andropogoneae</taxon>
        <taxon>Tripsacinae</taxon>
        <taxon>Zea</taxon>
    </lineage>
</organism>
<dbReference type="PROSITE" id="PS00410">
    <property type="entry name" value="G_DYNAMIN_1"/>
    <property type="match status" value="1"/>
</dbReference>
<dbReference type="Pfam" id="PF02212">
    <property type="entry name" value="GED"/>
    <property type="match status" value="1"/>
</dbReference>
<dbReference type="InterPro" id="IPR001849">
    <property type="entry name" value="PH_domain"/>
</dbReference>
<dbReference type="InterPro" id="IPR027417">
    <property type="entry name" value="P-loop_NTPase"/>
</dbReference>
<evidence type="ECO:0000256" key="1">
    <source>
        <dbReference type="RuleBase" id="RU003932"/>
    </source>
</evidence>
<dbReference type="FunFam" id="2.30.29.30:FF:000212">
    <property type="entry name" value="Dynamin-2A"/>
    <property type="match status" value="1"/>
</dbReference>
<dbReference type="GO" id="GO:0003924">
    <property type="term" value="F:GTPase activity"/>
    <property type="evidence" value="ECO:0007669"/>
    <property type="project" value="InterPro"/>
</dbReference>
<dbReference type="SMART" id="SM00302">
    <property type="entry name" value="GED"/>
    <property type="match status" value="1"/>
</dbReference>
<dbReference type="InterPro" id="IPR003130">
    <property type="entry name" value="GED"/>
</dbReference>
<evidence type="ECO:0000259" key="3">
    <source>
        <dbReference type="PROSITE" id="PS50003"/>
    </source>
</evidence>
<dbReference type="Gene3D" id="2.30.29.30">
    <property type="entry name" value="Pleckstrin-homology domain (PH domain)/Phosphotyrosine-binding domain (PTB)"/>
    <property type="match status" value="1"/>
</dbReference>
<feature type="compositionally biased region" description="Polar residues" evidence="2">
    <location>
        <begin position="395"/>
        <end position="410"/>
    </location>
</feature>
<feature type="region of interest" description="Disordered" evidence="2">
    <location>
        <begin position="569"/>
        <end position="598"/>
    </location>
</feature>
<accession>A0A3L6DGQ0</accession>
<feature type="compositionally biased region" description="Basic and acidic residues" evidence="2">
    <location>
        <begin position="419"/>
        <end position="433"/>
    </location>
</feature>
<dbReference type="InterPro" id="IPR022812">
    <property type="entry name" value="Dynamin"/>
</dbReference>
<name>A0A3L6DGQ0_MAIZE</name>
<evidence type="ECO:0000259" key="4">
    <source>
        <dbReference type="PROSITE" id="PS51388"/>
    </source>
</evidence>
<feature type="compositionally biased region" description="Polar residues" evidence="2">
    <location>
        <begin position="726"/>
        <end position="739"/>
    </location>
</feature>
<keyword evidence="1" id="KW-0547">Nucleotide-binding</keyword>
<feature type="domain" description="Dynamin-type G" evidence="5">
    <location>
        <begin position="35"/>
        <end position="313"/>
    </location>
</feature>
<dbReference type="GO" id="GO:0005737">
    <property type="term" value="C:cytoplasm"/>
    <property type="evidence" value="ECO:0007669"/>
    <property type="project" value="UniProtKB-ARBA"/>
</dbReference>
<feature type="domain" description="PH" evidence="3">
    <location>
        <begin position="444"/>
        <end position="566"/>
    </location>
</feature>
<dbReference type="Proteomes" id="UP000251960">
    <property type="component" value="Chromosome 9"/>
</dbReference>
<dbReference type="CDD" id="cd08771">
    <property type="entry name" value="DLP_1"/>
    <property type="match status" value="1"/>
</dbReference>
<feature type="region of interest" description="Disordered" evidence="2">
    <location>
        <begin position="697"/>
        <end position="781"/>
    </location>
</feature>
<evidence type="ECO:0000313" key="6">
    <source>
        <dbReference type="EMBL" id="PWZ07756.1"/>
    </source>
</evidence>
<dbReference type="SUPFAM" id="SSF50729">
    <property type="entry name" value="PH domain-like"/>
    <property type="match status" value="1"/>
</dbReference>
<feature type="compositionally biased region" description="Polar residues" evidence="2">
    <location>
        <begin position="697"/>
        <end position="706"/>
    </location>
</feature>
<dbReference type="InterPro" id="IPR020850">
    <property type="entry name" value="GED_dom"/>
</dbReference>
<dbReference type="SMART" id="SM00053">
    <property type="entry name" value="DYNc"/>
    <property type="match status" value="1"/>
</dbReference>
<dbReference type="SUPFAM" id="SSF52540">
    <property type="entry name" value="P-loop containing nucleoside triphosphate hydrolases"/>
    <property type="match status" value="1"/>
</dbReference>
<feature type="compositionally biased region" description="Basic and acidic residues" evidence="2">
    <location>
        <begin position="505"/>
        <end position="517"/>
    </location>
</feature>
<dbReference type="InterPro" id="IPR001401">
    <property type="entry name" value="Dynamin_GTPase"/>
</dbReference>
<feature type="compositionally biased region" description="Basic and acidic residues" evidence="2">
    <location>
        <begin position="379"/>
        <end position="394"/>
    </location>
</feature>
<reference evidence="6" key="1">
    <citation type="journal article" date="2018" name="Nat. Genet.">
        <title>Extensive intraspecific gene order and gene structural variations between Mo17 and other maize genomes.</title>
        <authorList>
            <person name="Sun S."/>
            <person name="Zhou Y."/>
            <person name="Chen J."/>
            <person name="Shi J."/>
            <person name="Zhao H."/>
            <person name="Zhao H."/>
            <person name="Song W."/>
            <person name="Zhang M."/>
            <person name="Cui Y."/>
            <person name="Dong X."/>
            <person name="Liu H."/>
            <person name="Ma X."/>
            <person name="Jiao Y."/>
            <person name="Wang B."/>
            <person name="Wei X."/>
            <person name="Stein J.C."/>
            <person name="Glaubitz J.C."/>
            <person name="Lu F."/>
            <person name="Yu G."/>
            <person name="Liang C."/>
            <person name="Fengler K."/>
            <person name="Li B."/>
            <person name="Rafalski A."/>
            <person name="Schnable P.S."/>
            <person name="Ware D.H."/>
            <person name="Buckler E.S."/>
            <person name="Lai J."/>
        </authorList>
    </citation>
    <scope>NUCLEOTIDE SEQUENCE [LARGE SCALE GENOMIC DNA]</scope>
    <source>
        <tissue evidence="6">Seedling</tissue>
    </source>
</reference>
<keyword evidence="1" id="KW-0342">GTP-binding</keyword>
<dbReference type="SMART" id="SM00233">
    <property type="entry name" value="PH"/>
    <property type="match status" value="1"/>
</dbReference>
<dbReference type="InterPro" id="IPR045063">
    <property type="entry name" value="Dynamin_N"/>
</dbReference>
<dbReference type="FunFam" id="1.20.120.1240:FF:000017">
    <property type="entry name" value="Dynamin-2A"/>
    <property type="match status" value="1"/>
</dbReference>
<sequence>MEAMEELSELAESMRQAASLLADDDPSDAAAPRRPTTFLNAVALGNVSSGKSAVLNSLIGHPVLPTGENGATRAPIVVDLQRDPGLSSKSIVLQIDSKSQQVSASALRHSLQDRLSKGTSGGSGRGRADEIYLKLRTSTAPSLKLIDLPGIDQRAVDDSMINEYAGHNDAILLVVIPAMQAADVASSRALRLAKDIDSDGTRTVGVISKVDQADGDAKVIACVQALLSNKGPKNLPEIDWVALIGQSVAIASAQSAGTAKCRNDKNFSLHRKRNAILEVVLYVQLGFGLSSFFYVLLHVMPSLVHRVLLDIVNASANATPGLGRYPPFKREVVAIASNALETFKNDAKKMVVALVDMERAFVPPQHFIRLVQRRMERQRREDELRNRSSKKTQEAEQSTSKRAFSPQTDAEQGGGSLKSMKDKSGQQDKDAKEGSNLQVAGPAGEITAGYLLKKSAKTNGWSKRWFVLNEKSGKLGYTEKQEERHFRGVITLEECNLEEVEEEEPSKSSKDSKKANGSEKTPSLVFKITNRVAYKTVLKAHSAVLLKAESMPDKVEWVNKIKAVIQSKGGSFKGPSTDGGSMKQSNSDGALDAMARRPADPEEELRWMSQEVRGYVEAVLNSLAANVPKAIVLCQVEKAKEDMLNQLYSSISGQSNAKIEELLQEDHNAKRRREKYQKQSSLLSKLTRQLSIHDNRASVSSYSNDSTEVESPRTPSRSGEDWRSAFDSSSNGPVATSTNSESRSRSADGRSRRYENGDVSSGANSGSRRTPNRLPPAPPKY</sequence>
<protein>
    <submittedName>
        <fullName evidence="6">Dynamin-2A</fullName>
    </submittedName>
</protein>
<dbReference type="Gene3D" id="1.20.120.1240">
    <property type="entry name" value="Dynamin, middle domain"/>
    <property type="match status" value="2"/>
</dbReference>
<feature type="region of interest" description="Disordered" evidence="2">
    <location>
        <begin position="379"/>
        <end position="440"/>
    </location>
</feature>
<evidence type="ECO:0000256" key="2">
    <source>
        <dbReference type="SAM" id="MobiDB-lite"/>
    </source>
</evidence>
<dbReference type="PRINTS" id="PR00195">
    <property type="entry name" value="DYNAMIN"/>
</dbReference>
<dbReference type="ExpressionAtlas" id="A0A3L6DGQ0">
    <property type="expression patterns" value="baseline and differential"/>
</dbReference>
<gene>
    <name evidence="6" type="primary">DRP2A_0</name>
    <name evidence="6" type="ORF">Zm00014a_024848</name>
</gene>
<evidence type="ECO:0000259" key="5">
    <source>
        <dbReference type="PROSITE" id="PS51718"/>
    </source>
</evidence>
<dbReference type="Pfam" id="PF00350">
    <property type="entry name" value="Dynamin_N"/>
    <property type="match status" value="1"/>
</dbReference>
<comment type="similarity">
    <text evidence="1">Belongs to the TRAFAC class dynamin-like GTPase superfamily. Dynamin/Fzo/YdjA family.</text>
</comment>
<dbReference type="PROSITE" id="PS51388">
    <property type="entry name" value="GED"/>
    <property type="match status" value="1"/>
</dbReference>
<feature type="domain" description="GED" evidence="4">
    <location>
        <begin position="605"/>
        <end position="698"/>
    </location>
</feature>
<dbReference type="GO" id="GO:0005525">
    <property type="term" value="F:GTP binding"/>
    <property type="evidence" value="ECO:0007669"/>
    <property type="project" value="UniProtKB-KW"/>
</dbReference>
<comment type="caution">
    <text evidence="6">The sequence shown here is derived from an EMBL/GenBank/DDBJ whole genome shotgun (WGS) entry which is preliminary data.</text>
</comment>
<dbReference type="InterPro" id="IPR019762">
    <property type="entry name" value="Dynamin_GTPase_CS"/>
</dbReference>
<dbReference type="InterPro" id="IPR011993">
    <property type="entry name" value="PH-like_dom_sf"/>
</dbReference>
<proteinExistence type="inferred from homology"/>
<dbReference type="PANTHER" id="PTHR11566">
    <property type="entry name" value="DYNAMIN"/>
    <property type="match status" value="1"/>
</dbReference>
<feature type="compositionally biased region" description="Basic and acidic residues" evidence="2">
    <location>
        <begin position="742"/>
        <end position="756"/>
    </location>
</feature>
<dbReference type="EMBL" id="NCVQ01000010">
    <property type="protein sequence ID" value="PWZ07756.1"/>
    <property type="molecule type" value="Genomic_DNA"/>
</dbReference>
<dbReference type="Pfam" id="PF00169">
    <property type="entry name" value="PH"/>
    <property type="match status" value="1"/>
</dbReference>
<dbReference type="PANTHER" id="PTHR11566:SF147">
    <property type="entry name" value="DYNAMIN GTPASE"/>
    <property type="match status" value="1"/>
</dbReference>
<dbReference type="PROSITE" id="PS50003">
    <property type="entry name" value="PH_DOMAIN"/>
    <property type="match status" value="1"/>
</dbReference>
<dbReference type="AlphaFoldDB" id="A0A3L6DGQ0"/>
<dbReference type="PROSITE" id="PS51718">
    <property type="entry name" value="G_DYNAMIN_2"/>
    <property type="match status" value="1"/>
</dbReference>
<feature type="region of interest" description="Disordered" evidence="2">
    <location>
        <begin position="497"/>
        <end position="521"/>
    </location>
</feature>
<feature type="region of interest" description="Disordered" evidence="2">
    <location>
        <begin position="106"/>
        <end position="125"/>
    </location>
</feature>